<dbReference type="PANTHER" id="PTHR46683:SF1">
    <property type="entry name" value="OROTATE PHOSPHORIBOSYLTRANSFERASE 1-RELATED"/>
    <property type="match status" value="1"/>
</dbReference>
<feature type="domain" description="Phosphoribosyltransferase" evidence="10">
    <location>
        <begin position="70"/>
        <end position="193"/>
    </location>
</feature>
<dbReference type="SUPFAM" id="SSF53271">
    <property type="entry name" value="PRTase-like"/>
    <property type="match status" value="1"/>
</dbReference>
<dbReference type="Proteomes" id="UP000430120">
    <property type="component" value="Unassembled WGS sequence"/>
</dbReference>
<dbReference type="InterPro" id="IPR023031">
    <property type="entry name" value="OPRT"/>
</dbReference>
<dbReference type="OrthoDB" id="9779060at2"/>
<dbReference type="InterPro" id="IPR004467">
    <property type="entry name" value="Or_phspho_trans_dom"/>
</dbReference>
<feature type="binding site" description="in other chain" evidence="9">
    <location>
        <begin position="95"/>
        <end position="96"/>
    </location>
    <ligand>
        <name>5-phospho-alpha-D-ribose 1-diphosphate</name>
        <dbReference type="ChEBI" id="CHEBI:58017"/>
        <note>ligand shared between dimeric partners</note>
    </ligand>
</feature>
<dbReference type="FunFam" id="3.40.50.2020:FF:000008">
    <property type="entry name" value="Orotate phosphoribosyltransferase"/>
    <property type="match status" value="1"/>
</dbReference>
<evidence type="ECO:0000256" key="3">
    <source>
        <dbReference type="ARBA" id="ARBA00006340"/>
    </source>
</evidence>
<dbReference type="EC" id="2.4.2.10" evidence="5 9"/>
<dbReference type="AlphaFoldDB" id="A0A643FBI1"/>
<sequence length="241" mass="25986">MPFRLSVTSLNPIEVPSMTNTTHTDPLAQDFVKFSVDAGVLRFGEFTTKAGRKSPYFFNTGLFDDGAKLMRLGEFYARRLLASGLEFDMLFGPAYKGITLAAAVAIGLAKEGRSVPYAYNRKEAKDHGEGGTLVGAPVQGRVLIIDDVITDGASKREAADMIRAAGATPVGVAITMDRQERASDDPANPRSGVQYVEQELGLKVLSIATLADLMQFLDTTGDPALAANRDKVSAYRQRYGV</sequence>
<dbReference type="GO" id="GO:0046132">
    <property type="term" value="P:pyrimidine ribonucleoside biosynthetic process"/>
    <property type="evidence" value="ECO:0007669"/>
    <property type="project" value="TreeGrafter"/>
</dbReference>
<feature type="binding site" description="in other chain" evidence="9">
    <location>
        <position position="122"/>
    </location>
    <ligand>
        <name>5-phospho-alpha-D-ribose 1-diphosphate</name>
        <dbReference type="ChEBI" id="CHEBI:58017"/>
        <note>ligand shared between dimeric partners</note>
    </ligand>
</feature>
<organism evidence="11 12">
    <name type="scientific">Ideonella dechloratans</name>
    <dbReference type="NCBI Taxonomy" id="36863"/>
    <lineage>
        <taxon>Bacteria</taxon>
        <taxon>Pseudomonadati</taxon>
        <taxon>Pseudomonadota</taxon>
        <taxon>Betaproteobacteria</taxon>
        <taxon>Burkholderiales</taxon>
        <taxon>Sphaerotilaceae</taxon>
        <taxon>Ideonella</taxon>
    </lineage>
</organism>
<keyword evidence="9" id="KW-0460">Magnesium</keyword>
<comment type="cofactor">
    <cofactor evidence="9">
        <name>Mg(2+)</name>
        <dbReference type="ChEBI" id="CHEBI:18420"/>
    </cofactor>
</comment>
<accession>A0A643FBI1</accession>
<evidence type="ECO:0000313" key="11">
    <source>
        <dbReference type="EMBL" id="KAB0580720.1"/>
    </source>
</evidence>
<dbReference type="NCBIfam" id="TIGR00336">
    <property type="entry name" value="pyrE"/>
    <property type="match status" value="1"/>
</dbReference>
<feature type="binding site" evidence="9">
    <location>
        <position position="150"/>
    </location>
    <ligand>
        <name>orotate</name>
        <dbReference type="ChEBI" id="CHEBI:30839"/>
    </ligand>
</feature>
<comment type="catalytic activity">
    <reaction evidence="9">
        <text>orotidine 5'-phosphate + diphosphate = orotate + 5-phospho-alpha-D-ribose 1-diphosphate</text>
        <dbReference type="Rhea" id="RHEA:10380"/>
        <dbReference type="ChEBI" id="CHEBI:30839"/>
        <dbReference type="ChEBI" id="CHEBI:33019"/>
        <dbReference type="ChEBI" id="CHEBI:57538"/>
        <dbReference type="ChEBI" id="CHEBI:58017"/>
        <dbReference type="EC" id="2.4.2.10"/>
    </reaction>
</comment>
<feature type="binding site" description="in other chain" evidence="9">
    <location>
        <begin position="146"/>
        <end position="154"/>
    </location>
    <ligand>
        <name>5-phospho-alpha-D-ribose 1-diphosphate</name>
        <dbReference type="ChEBI" id="CHEBI:58017"/>
        <note>ligand shared between dimeric partners</note>
    </ligand>
</feature>
<dbReference type="GO" id="GO:0006207">
    <property type="term" value="P:'de novo' pyrimidine nucleobase biosynthetic process"/>
    <property type="evidence" value="ECO:0007669"/>
    <property type="project" value="TreeGrafter"/>
</dbReference>
<proteinExistence type="inferred from homology"/>
<feature type="binding site" evidence="9">
    <location>
        <begin position="57"/>
        <end position="58"/>
    </location>
    <ligand>
        <name>orotate</name>
        <dbReference type="ChEBI" id="CHEBI:30839"/>
    </ligand>
</feature>
<dbReference type="PANTHER" id="PTHR46683">
    <property type="entry name" value="OROTATE PHOSPHORIBOSYLTRANSFERASE 1-RELATED"/>
    <property type="match status" value="1"/>
</dbReference>
<feature type="binding site" description="in other chain" evidence="9">
    <location>
        <position position="49"/>
    </location>
    <ligand>
        <name>5-phospho-alpha-D-ribose 1-diphosphate</name>
        <dbReference type="ChEBI" id="CHEBI:58017"/>
        <note>ligand shared between dimeric partners</note>
    </ligand>
</feature>
<evidence type="ECO:0000313" key="12">
    <source>
        <dbReference type="Proteomes" id="UP000430120"/>
    </source>
</evidence>
<evidence type="ECO:0000256" key="5">
    <source>
        <dbReference type="ARBA" id="ARBA00011971"/>
    </source>
</evidence>
<evidence type="ECO:0000256" key="4">
    <source>
        <dbReference type="ARBA" id="ARBA00011738"/>
    </source>
</evidence>
<dbReference type="Gene3D" id="3.40.50.2020">
    <property type="match status" value="1"/>
</dbReference>
<evidence type="ECO:0000259" key="10">
    <source>
        <dbReference type="Pfam" id="PF00156"/>
    </source>
</evidence>
<protein>
    <recommendedName>
        <fullName evidence="5 9">Orotate phosphoribosyltransferase</fullName>
        <shortName evidence="9">OPRT</shortName>
        <shortName evidence="9">OPRTase</shortName>
        <ecNumber evidence="5 9">2.4.2.10</ecNumber>
    </recommendedName>
</protein>
<evidence type="ECO:0000256" key="7">
    <source>
        <dbReference type="ARBA" id="ARBA00022679"/>
    </source>
</evidence>
<keyword evidence="8 9" id="KW-0665">Pyrimidine biosynthesis</keyword>
<dbReference type="InterPro" id="IPR000836">
    <property type="entry name" value="PRTase_dom"/>
</dbReference>
<dbReference type="InterPro" id="IPR029057">
    <property type="entry name" value="PRTase-like"/>
</dbReference>
<evidence type="ECO:0000256" key="1">
    <source>
        <dbReference type="ARBA" id="ARBA00003769"/>
    </source>
</evidence>
<feature type="binding site" evidence="9">
    <location>
        <position position="125"/>
    </location>
    <ligand>
        <name>5-phospho-alpha-D-ribose 1-diphosphate</name>
        <dbReference type="ChEBI" id="CHEBI:58017"/>
        <note>ligand shared between dimeric partners</note>
    </ligand>
</feature>
<evidence type="ECO:0000256" key="6">
    <source>
        <dbReference type="ARBA" id="ARBA00022676"/>
    </source>
</evidence>
<dbReference type="GO" id="GO:0005737">
    <property type="term" value="C:cytoplasm"/>
    <property type="evidence" value="ECO:0007669"/>
    <property type="project" value="TreeGrafter"/>
</dbReference>
<comment type="similarity">
    <text evidence="3 9">Belongs to the purine/pyrimidine phosphoribosyltransferase family. PyrE subfamily.</text>
</comment>
<evidence type="ECO:0000256" key="8">
    <source>
        <dbReference type="ARBA" id="ARBA00022975"/>
    </source>
</evidence>
<reference evidence="11 12" key="1">
    <citation type="submission" date="2019-09" db="EMBL/GenBank/DDBJ databases">
        <title>Draft genome sequences of 48 bacterial type strains from the CCUG.</title>
        <authorList>
            <person name="Tunovic T."/>
            <person name="Pineiro-Iglesias B."/>
            <person name="Unosson C."/>
            <person name="Inganas E."/>
            <person name="Ohlen M."/>
            <person name="Cardew S."/>
            <person name="Jensie-Markopoulos S."/>
            <person name="Salva-Serra F."/>
            <person name="Jaen-Luchoro D."/>
            <person name="Karlsson R."/>
            <person name="Svensson-Stadler L."/>
            <person name="Chun J."/>
            <person name="Moore E."/>
        </authorList>
    </citation>
    <scope>NUCLEOTIDE SEQUENCE [LARGE SCALE GENOMIC DNA]</scope>
    <source>
        <strain evidence="11 12">CCUG 30977</strain>
    </source>
</reference>
<keyword evidence="6 9" id="KW-0328">Glycosyltransferase</keyword>
<comment type="function">
    <text evidence="1 9">Catalyzes the transfer of a ribosyl phosphate group from 5-phosphoribose 1-diphosphate to orotate, leading to the formation of orotidine monophosphate (OMP).</text>
</comment>
<comment type="caution">
    <text evidence="11">The sequence shown here is derived from an EMBL/GenBank/DDBJ whole genome shotgun (WGS) entry which is preliminary data.</text>
</comment>
<dbReference type="UniPathway" id="UPA00070">
    <property type="reaction ID" value="UER00119"/>
</dbReference>
<keyword evidence="12" id="KW-1185">Reference proteome</keyword>
<dbReference type="GO" id="GO:0000287">
    <property type="term" value="F:magnesium ion binding"/>
    <property type="evidence" value="ECO:0007669"/>
    <property type="project" value="UniProtKB-UniRule"/>
</dbReference>
<name>A0A643FBI1_IDEDE</name>
<gene>
    <name evidence="9 11" type="primary">pyrE</name>
    <name evidence="11" type="ORF">F7Q92_13110</name>
</gene>
<dbReference type="GO" id="GO:0004588">
    <property type="term" value="F:orotate phosphoribosyltransferase activity"/>
    <property type="evidence" value="ECO:0007669"/>
    <property type="project" value="UniProtKB-UniRule"/>
</dbReference>
<dbReference type="Pfam" id="PF00156">
    <property type="entry name" value="Pribosyltran"/>
    <property type="match status" value="1"/>
</dbReference>
<dbReference type="HAMAP" id="MF_01208">
    <property type="entry name" value="PyrE"/>
    <property type="match status" value="1"/>
</dbReference>
<keyword evidence="7 9" id="KW-0808">Transferase</keyword>
<feature type="binding site" evidence="9">
    <location>
        <position position="121"/>
    </location>
    <ligand>
        <name>5-phospho-alpha-D-ribose 1-diphosphate</name>
        <dbReference type="ChEBI" id="CHEBI:58017"/>
        <note>ligand shared between dimeric partners</note>
    </ligand>
</feature>
<feature type="binding site" evidence="9">
    <location>
        <position position="178"/>
    </location>
    <ligand>
        <name>orotate</name>
        <dbReference type="ChEBI" id="CHEBI:30839"/>
    </ligand>
</feature>
<evidence type="ECO:0000256" key="2">
    <source>
        <dbReference type="ARBA" id="ARBA00004889"/>
    </source>
</evidence>
<comment type="subunit">
    <text evidence="4 9">Homodimer.</text>
</comment>
<dbReference type="GO" id="GO:0044205">
    <property type="term" value="P:'de novo' UMP biosynthetic process"/>
    <property type="evidence" value="ECO:0007669"/>
    <property type="project" value="UniProtKB-UniRule"/>
</dbReference>
<dbReference type="EMBL" id="VZPB01000030">
    <property type="protein sequence ID" value="KAB0580720.1"/>
    <property type="molecule type" value="Genomic_DNA"/>
</dbReference>
<evidence type="ECO:0000256" key="9">
    <source>
        <dbReference type="HAMAP-Rule" id="MF_01208"/>
    </source>
</evidence>
<comment type="pathway">
    <text evidence="2 9">Pyrimidine metabolism; UMP biosynthesis via de novo pathway; UMP from orotate: step 1/2.</text>
</comment>
<dbReference type="CDD" id="cd06223">
    <property type="entry name" value="PRTases_typeI"/>
    <property type="match status" value="1"/>
</dbReference>
<feature type="binding site" evidence="9">
    <location>
        <position position="127"/>
    </location>
    <ligand>
        <name>5-phospho-alpha-D-ribose 1-diphosphate</name>
        <dbReference type="ChEBI" id="CHEBI:58017"/>
        <note>ligand shared between dimeric partners</note>
    </ligand>
</feature>